<proteinExistence type="predicted"/>
<evidence type="ECO:0000313" key="3">
    <source>
        <dbReference type="Proteomes" id="UP000008068"/>
    </source>
</evidence>
<evidence type="ECO:0000256" key="1">
    <source>
        <dbReference type="SAM" id="Phobius"/>
    </source>
</evidence>
<evidence type="ECO:0000313" key="2">
    <source>
        <dbReference type="EMBL" id="EGT32439.1"/>
    </source>
</evidence>
<keyword evidence="3" id="KW-1185">Reference proteome</keyword>
<dbReference type="InParanoid" id="G0MJQ5"/>
<organism evidence="3">
    <name type="scientific">Caenorhabditis brenneri</name>
    <name type="common">Nematode worm</name>
    <dbReference type="NCBI Taxonomy" id="135651"/>
    <lineage>
        <taxon>Eukaryota</taxon>
        <taxon>Metazoa</taxon>
        <taxon>Ecdysozoa</taxon>
        <taxon>Nematoda</taxon>
        <taxon>Chromadorea</taxon>
        <taxon>Rhabditida</taxon>
        <taxon>Rhabditina</taxon>
        <taxon>Rhabditomorpha</taxon>
        <taxon>Rhabditoidea</taxon>
        <taxon>Rhabditidae</taxon>
        <taxon>Peloderinae</taxon>
        <taxon>Caenorhabditis</taxon>
    </lineage>
</organism>
<protein>
    <submittedName>
        <fullName evidence="2">Uncharacterized protein</fullName>
    </submittedName>
</protein>
<keyword evidence="1" id="KW-1133">Transmembrane helix</keyword>
<dbReference type="AlphaFoldDB" id="G0MJQ5"/>
<dbReference type="HOGENOM" id="CLU_174243_0_0_1"/>
<reference evidence="3" key="1">
    <citation type="submission" date="2011-07" db="EMBL/GenBank/DDBJ databases">
        <authorList>
            <consortium name="Caenorhabditis brenneri Sequencing and Analysis Consortium"/>
            <person name="Wilson R.K."/>
        </authorList>
    </citation>
    <scope>NUCLEOTIDE SEQUENCE [LARGE SCALE GENOMIC DNA]</scope>
    <source>
        <strain evidence="3">PB2801</strain>
    </source>
</reference>
<accession>G0MJQ5</accession>
<dbReference type="Proteomes" id="UP000008068">
    <property type="component" value="Unassembled WGS sequence"/>
</dbReference>
<keyword evidence="1" id="KW-0812">Transmembrane</keyword>
<dbReference type="EMBL" id="GL379797">
    <property type="protein sequence ID" value="EGT32439.1"/>
    <property type="molecule type" value="Genomic_DNA"/>
</dbReference>
<feature type="transmembrane region" description="Helical" evidence="1">
    <location>
        <begin position="20"/>
        <end position="42"/>
    </location>
</feature>
<name>G0MJQ5_CAEBE</name>
<gene>
    <name evidence="2" type="ORF">CAEBREN_12461</name>
</gene>
<sequence>MSGIPGDTLNNHHPTGQYTILIVVAAIFTVTAIVTIFFKFCVDKERNGMTGRRQRRTTGGAADSGFAMGAMFSGGADCGGFSGGGDCGGFGGDCGGF</sequence>
<keyword evidence="1" id="KW-0472">Membrane</keyword>